<dbReference type="InterPro" id="IPR016181">
    <property type="entry name" value="Acyl_CoA_acyltransferase"/>
</dbReference>
<dbReference type="STRING" id="1231623.Tasa_002_093"/>
<dbReference type="InterPro" id="IPR006464">
    <property type="entry name" value="AcTrfase_RimI/Ard1"/>
</dbReference>
<dbReference type="GO" id="GO:0008999">
    <property type="term" value="F:protein-N-terminal-alanine acetyltransferase activity"/>
    <property type="evidence" value="ECO:0007669"/>
    <property type="project" value="UniProtKB-EC"/>
</dbReference>
<dbReference type="PANTHER" id="PTHR43877">
    <property type="entry name" value="AMINOALKYLPHOSPHONATE N-ACETYLTRANSFERASE-RELATED-RELATED"/>
    <property type="match status" value="1"/>
</dbReference>
<evidence type="ECO:0000313" key="6">
    <source>
        <dbReference type="Proteomes" id="UP000032679"/>
    </source>
</evidence>
<comment type="function">
    <text evidence="3">Acetylates the N-terminal alanine of ribosomal protein bS18.</text>
</comment>
<evidence type="ECO:0000256" key="1">
    <source>
        <dbReference type="ARBA" id="ARBA00022679"/>
    </source>
</evidence>
<comment type="caution">
    <text evidence="5">The sequence shown here is derived from an EMBL/GenBank/DDBJ whole genome shotgun (WGS) entry which is preliminary data.</text>
</comment>
<evidence type="ECO:0000256" key="3">
    <source>
        <dbReference type="RuleBase" id="RU363094"/>
    </source>
</evidence>
<keyword evidence="3" id="KW-0963">Cytoplasm</keyword>
<dbReference type="InterPro" id="IPR050832">
    <property type="entry name" value="Bact_Acetyltransf"/>
</dbReference>
<comment type="catalytic activity">
    <reaction evidence="3">
        <text>N-terminal L-alanyl-[ribosomal protein bS18] + acetyl-CoA = N-terminal N(alpha)-acetyl-L-alanyl-[ribosomal protein bS18] + CoA + H(+)</text>
        <dbReference type="Rhea" id="RHEA:43756"/>
        <dbReference type="Rhea" id="RHEA-COMP:10676"/>
        <dbReference type="Rhea" id="RHEA-COMP:10677"/>
        <dbReference type="ChEBI" id="CHEBI:15378"/>
        <dbReference type="ChEBI" id="CHEBI:57287"/>
        <dbReference type="ChEBI" id="CHEBI:57288"/>
        <dbReference type="ChEBI" id="CHEBI:64718"/>
        <dbReference type="ChEBI" id="CHEBI:83683"/>
        <dbReference type="EC" id="2.3.1.266"/>
    </reaction>
</comment>
<proteinExistence type="inferred from homology"/>
<sequence>MGAEANVVLAALHADAFAEGDVWSGQAIAELLAVPGTTALCLCDGTNPLGFVMMRVAADEGEILTIAVLQGARRSGVGRALIKAAVKAAAPSGVERLFLDVAENNEAARALYAATGFREVGRRRQYYADGADARVLMASLEEDI</sequence>
<dbReference type="Pfam" id="PF00583">
    <property type="entry name" value="Acetyltransf_1"/>
    <property type="match status" value="1"/>
</dbReference>
<keyword evidence="6" id="KW-1185">Reference proteome</keyword>
<dbReference type="PROSITE" id="PS51186">
    <property type="entry name" value="GNAT"/>
    <property type="match status" value="1"/>
</dbReference>
<dbReference type="SUPFAM" id="SSF55729">
    <property type="entry name" value="Acyl-CoA N-acyltransferases (Nat)"/>
    <property type="match status" value="1"/>
</dbReference>
<evidence type="ECO:0000259" key="4">
    <source>
        <dbReference type="PROSITE" id="PS51186"/>
    </source>
</evidence>
<dbReference type="CDD" id="cd04301">
    <property type="entry name" value="NAT_SF"/>
    <property type="match status" value="1"/>
</dbReference>
<organism evidence="5 6">
    <name type="scientific">Tanticharoenia sakaeratensis NBRC 103193</name>
    <dbReference type="NCBI Taxonomy" id="1231623"/>
    <lineage>
        <taxon>Bacteria</taxon>
        <taxon>Pseudomonadati</taxon>
        <taxon>Pseudomonadota</taxon>
        <taxon>Alphaproteobacteria</taxon>
        <taxon>Acetobacterales</taxon>
        <taxon>Acetobacteraceae</taxon>
        <taxon>Tanticharoenia</taxon>
    </lineage>
</organism>
<dbReference type="EMBL" id="BALE01000002">
    <property type="protein sequence ID" value="GAN52813.1"/>
    <property type="molecule type" value="Genomic_DNA"/>
</dbReference>
<evidence type="ECO:0000313" key="5">
    <source>
        <dbReference type="EMBL" id="GAN52813.1"/>
    </source>
</evidence>
<keyword evidence="1 5" id="KW-0808">Transferase</keyword>
<evidence type="ECO:0000256" key="2">
    <source>
        <dbReference type="ARBA" id="ARBA00023315"/>
    </source>
</evidence>
<dbReference type="NCBIfam" id="TIGR01575">
    <property type="entry name" value="rimI"/>
    <property type="match status" value="1"/>
</dbReference>
<reference evidence="5 6" key="1">
    <citation type="submission" date="2012-10" db="EMBL/GenBank/DDBJ databases">
        <title>Genome sequencing of Tanticharoenia sakaeratensis NBRC 103193.</title>
        <authorList>
            <person name="Azuma Y."/>
            <person name="Hadano H."/>
            <person name="Hirakawa H."/>
            <person name="Matsushita K."/>
        </authorList>
    </citation>
    <scope>NUCLEOTIDE SEQUENCE [LARGE SCALE GENOMIC DNA]</scope>
    <source>
        <strain evidence="5 6">NBRC 103193</strain>
    </source>
</reference>
<keyword evidence="2" id="KW-0012">Acyltransferase</keyword>
<dbReference type="Proteomes" id="UP000032679">
    <property type="component" value="Unassembled WGS sequence"/>
</dbReference>
<accession>A0A0D6MHT5</accession>
<feature type="domain" description="N-acetyltransferase" evidence="4">
    <location>
        <begin position="1"/>
        <end position="142"/>
    </location>
</feature>
<gene>
    <name evidence="5" type="ORF">Tasa_002_093</name>
</gene>
<dbReference type="PANTHER" id="PTHR43877:SF2">
    <property type="entry name" value="AMINOALKYLPHOSPHONATE N-ACETYLTRANSFERASE-RELATED"/>
    <property type="match status" value="1"/>
</dbReference>
<dbReference type="AlphaFoldDB" id="A0A0D6MHT5"/>
<dbReference type="InterPro" id="IPR000182">
    <property type="entry name" value="GNAT_dom"/>
</dbReference>
<dbReference type="EC" id="2.3.1.266" evidence="3"/>
<comment type="similarity">
    <text evidence="3">Belongs to the acetyltransferase family. RimI subfamily.</text>
</comment>
<protein>
    <recommendedName>
        <fullName evidence="3">[Ribosomal protein bS18]-alanine N-acetyltransferase</fullName>
        <ecNumber evidence="3">2.3.1.266</ecNumber>
    </recommendedName>
</protein>
<dbReference type="GO" id="GO:0005737">
    <property type="term" value="C:cytoplasm"/>
    <property type="evidence" value="ECO:0007669"/>
    <property type="project" value="UniProtKB-SubCell"/>
</dbReference>
<comment type="subcellular location">
    <subcellularLocation>
        <location evidence="3">Cytoplasm</location>
    </subcellularLocation>
</comment>
<dbReference type="Gene3D" id="3.40.630.30">
    <property type="match status" value="1"/>
</dbReference>
<name>A0A0D6MHT5_9PROT</name>